<dbReference type="RefSeq" id="WP_256552197.1">
    <property type="nucleotide sequence ID" value="NZ_CP101751.1"/>
</dbReference>
<evidence type="ECO:0000313" key="2">
    <source>
        <dbReference type="Proteomes" id="UP001059844"/>
    </source>
</evidence>
<dbReference type="EMBL" id="CP101751">
    <property type="protein sequence ID" value="UUC46533.1"/>
    <property type="molecule type" value="Genomic_DNA"/>
</dbReference>
<organism evidence="1 2">
    <name type="scientific">Flavobacterium cerinum</name>
    <dbReference type="NCBI Taxonomy" id="2502784"/>
    <lineage>
        <taxon>Bacteria</taxon>
        <taxon>Pseudomonadati</taxon>
        <taxon>Bacteroidota</taxon>
        <taxon>Flavobacteriia</taxon>
        <taxon>Flavobacteriales</taxon>
        <taxon>Flavobacteriaceae</taxon>
        <taxon>Flavobacterium</taxon>
    </lineage>
</organism>
<proteinExistence type="predicted"/>
<protein>
    <submittedName>
        <fullName evidence="1">Uncharacterized protein</fullName>
    </submittedName>
</protein>
<gene>
    <name evidence="1" type="ORF">NOX80_04865</name>
</gene>
<name>A0ABY5IXU6_9FLAO</name>
<sequence>MERKNKKIKKGKGIFNEAEKDIDDLIDDIAYLDESQNIKKSKSFLDNMYLINKEE</sequence>
<reference evidence="1" key="1">
    <citation type="submission" date="2022-07" db="EMBL/GenBank/DDBJ databases">
        <title>Isolation, identification, and degradation of a PFOSA degrading strain from sewage treatment plant.</title>
        <authorList>
            <person name="Zhang L."/>
            <person name="Huo Y."/>
        </authorList>
    </citation>
    <scope>NUCLEOTIDE SEQUENCE</scope>
    <source>
        <strain evidence="1">C1</strain>
    </source>
</reference>
<keyword evidence="2" id="KW-1185">Reference proteome</keyword>
<accession>A0ABY5IXU6</accession>
<evidence type="ECO:0000313" key="1">
    <source>
        <dbReference type="EMBL" id="UUC46533.1"/>
    </source>
</evidence>
<dbReference type="Proteomes" id="UP001059844">
    <property type="component" value="Chromosome"/>
</dbReference>